<keyword evidence="1" id="KW-0479">Metal-binding</keyword>
<evidence type="ECO:0000256" key="2">
    <source>
        <dbReference type="ARBA" id="ARBA00022737"/>
    </source>
</evidence>
<gene>
    <name evidence="7" type="primary">Zfand2b_0</name>
</gene>
<dbReference type="GO" id="GO:0043161">
    <property type="term" value="P:proteasome-mediated ubiquitin-dependent protein catabolic process"/>
    <property type="evidence" value="ECO:0007669"/>
    <property type="project" value="TreeGrafter"/>
</dbReference>
<protein>
    <submittedName>
        <fullName evidence="7">AN1-type zinc finger protein 2B</fullName>
    </submittedName>
</protein>
<evidence type="ECO:0000256" key="3">
    <source>
        <dbReference type="ARBA" id="ARBA00022771"/>
    </source>
</evidence>
<dbReference type="GO" id="GO:0008270">
    <property type="term" value="F:zinc ion binding"/>
    <property type="evidence" value="ECO:0007669"/>
    <property type="project" value="UniProtKB-KW"/>
</dbReference>
<dbReference type="GO" id="GO:0045047">
    <property type="term" value="P:protein targeting to ER"/>
    <property type="evidence" value="ECO:0007669"/>
    <property type="project" value="TreeGrafter"/>
</dbReference>
<evidence type="ECO:0000256" key="5">
    <source>
        <dbReference type="PROSITE-ProRule" id="PRU00449"/>
    </source>
</evidence>
<proteinExistence type="predicted"/>
<dbReference type="EMBL" id="GFXV01002392">
    <property type="protein sequence ID" value="MBW14197.1"/>
    <property type="molecule type" value="Transcribed_RNA"/>
</dbReference>
<evidence type="ECO:0000256" key="4">
    <source>
        <dbReference type="ARBA" id="ARBA00022833"/>
    </source>
</evidence>
<keyword evidence="4" id="KW-0862">Zinc</keyword>
<dbReference type="PANTHER" id="PTHR14677">
    <property type="entry name" value="ARSENITE INDUCUBLE RNA ASSOCIATED PROTEIN AIP-1-RELATED"/>
    <property type="match status" value="1"/>
</dbReference>
<dbReference type="OrthoDB" id="431929at2759"/>
<dbReference type="SMART" id="SM00154">
    <property type="entry name" value="ZnF_AN1"/>
    <property type="match status" value="2"/>
</dbReference>
<dbReference type="FunFam" id="4.10.1110.10:FF:000003">
    <property type="entry name" value="AN1-type zinc finger protein 2B isoform X1"/>
    <property type="match status" value="1"/>
</dbReference>
<dbReference type="PANTHER" id="PTHR14677:SF20">
    <property type="entry name" value="ZINC FINGER AN1-TYPE CONTAINING 2A-RELATED"/>
    <property type="match status" value="1"/>
</dbReference>
<dbReference type="Pfam" id="PF01428">
    <property type="entry name" value="zf-AN1"/>
    <property type="match status" value="2"/>
</dbReference>
<dbReference type="Pfam" id="PF25403">
    <property type="entry name" value="zf-C2H2_ZFAND2"/>
    <property type="match status" value="1"/>
</dbReference>
<keyword evidence="3 5" id="KW-0863">Zinc-finger</keyword>
<dbReference type="InterPro" id="IPR000058">
    <property type="entry name" value="Znf_AN1"/>
</dbReference>
<sequence>MEFPNLGQNCSKETCKRFDFLPVKCDACSGIFCSDHMSYSSHQCQSAYKKNVQVPMCPLCNKPVPVPRGQEPDFTVGQHIDNDCRFTEGRKVFTNRCMVTKCRGKEAVPLVCSECRQNHCFKHRHPLDHGCTGSAKSVQRKVTDVKNLFGTNGLIKKAFTATAIQGNMSEDEALARALAESERLTNENTTSPQPRCTVA</sequence>
<dbReference type="GO" id="GO:0005783">
    <property type="term" value="C:endoplasmic reticulum"/>
    <property type="evidence" value="ECO:0007669"/>
    <property type="project" value="TreeGrafter"/>
</dbReference>
<evidence type="ECO:0000259" key="6">
    <source>
        <dbReference type="PROSITE" id="PS51039"/>
    </source>
</evidence>
<reference evidence="7" key="1">
    <citation type="submission" date="2017-10" db="EMBL/GenBank/DDBJ databases">
        <title>Transcriptome Assembly of Sugarcane Aphid Adults.</title>
        <authorList>
            <person name="Scully E.D."/>
            <person name="Palmer N.A."/>
            <person name="Geib S.M."/>
            <person name="Sarath G."/>
            <person name="Sattler S.E."/>
        </authorList>
    </citation>
    <scope>NUCLEOTIDE SEQUENCE</scope>
    <source>
        <tissue evidence="7">Whole body</tissue>
    </source>
</reference>
<name>A0A2H8TJ76_9HEMI</name>
<dbReference type="InterPro" id="IPR035896">
    <property type="entry name" value="AN1-like_Znf"/>
</dbReference>
<dbReference type="SUPFAM" id="SSF118310">
    <property type="entry name" value="AN1-like Zinc finger"/>
    <property type="match status" value="2"/>
</dbReference>
<feature type="domain" description="AN1-type" evidence="6">
    <location>
        <begin position="4"/>
        <end position="52"/>
    </location>
</feature>
<evidence type="ECO:0000313" key="7">
    <source>
        <dbReference type="EMBL" id="MBW14197.1"/>
    </source>
</evidence>
<dbReference type="InterPro" id="IPR057357">
    <property type="entry name" value="Znf-C2H2_ZFAND2A/B"/>
</dbReference>
<feature type="domain" description="AN1-type" evidence="6">
    <location>
        <begin position="91"/>
        <end position="139"/>
    </location>
</feature>
<keyword evidence="2" id="KW-0677">Repeat</keyword>
<dbReference type="AlphaFoldDB" id="A0A2H8TJ76"/>
<dbReference type="PROSITE" id="PS51039">
    <property type="entry name" value="ZF_AN1"/>
    <property type="match status" value="2"/>
</dbReference>
<dbReference type="Gene3D" id="4.10.1110.10">
    <property type="entry name" value="AN1-like Zinc finger"/>
    <property type="match status" value="2"/>
</dbReference>
<accession>A0A2H8TJ76</accession>
<evidence type="ECO:0000256" key="1">
    <source>
        <dbReference type="ARBA" id="ARBA00022723"/>
    </source>
</evidence>
<organism evidence="7">
    <name type="scientific">Melanaphis sacchari</name>
    <dbReference type="NCBI Taxonomy" id="742174"/>
    <lineage>
        <taxon>Eukaryota</taxon>
        <taxon>Metazoa</taxon>
        <taxon>Ecdysozoa</taxon>
        <taxon>Arthropoda</taxon>
        <taxon>Hexapoda</taxon>
        <taxon>Insecta</taxon>
        <taxon>Pterygota</taxon>
        <taxon>Neoptera</taxon>
        <taxon>Paraneoptera</taxon>
        <taxon>Hemiptera</taxon>
        <taxon>Sternorrhyncha</taxon>
        <taxon>Aphidomorpha</taxon>
        <taxon>Aphidoidea</taxon>
        <taxon>Aphididae</taxon>
        <taxon>Aphidini</taxon>
        <taxon>Melanaphis</taxon>
    </lineage>
</organism>